<name>A0A8H3U587_VENIN</name>
<dbReference type="Proteomes" id="UP000433883">
    <property type="component" value="Unassembled WGS sequence"/>
</dbReference>
<dbReference type="OrthoDB" id="2349272at2759"/>
<dbReference type="Proteomes" id="UP000490939">
    <property type="component" value="Unassembled WGS sequence"/>
</dbReference>
<evidence type="ECO:0000256" key="2">
    <source>
        <dbReference type="SAM" id="SignalP"/>
    </source>
</evidence>
<comment type="caution">
    <text evidence="3">The sequence shown here is derived from an EMBL/GenBank/DDBJ whole genome shotgun (WGS) entry which is preliminary data.</text>
</comment>
<sequence length="311" mass="31723">MPSIRTLSTVLLLAGTSLAAPFFNEATNKVVVARDGVAPCSPLPCVVDRIMYMMLTVTVPEGSTSTPTPVSPGSPAAPVVTPSSAANPQAPAATEAPASAPAPPSSPAPATSAAATPTPPSNAAPSTGALTVETILKIMPLTSSCAGREDVHAPGNCRTAAQAAAPLQKAFDGWKITVKGAQAANLALIAFESEQLRYKVSVGNPPTPGKGTYAVMMPPNIKLYATKLKGEAAVAEAGTVEKILDLVNTSDDDAFGAASWYMSTQCPDAQAKFSSGDVDAAFASYITDCVNGGDMDKRQATWINAKKAFGL</sequence>
<evidence type="ECO:0000256" key="1">
    <source>
        <dbReference type="SAM" id="MobiDB-lite"/>
    </source>
</evidence>
<accession>A0A8H3U587</accession>
<evidence type="ECO:0000313" key="3">
    <source>
        <dbReference type="EMBL" id="KAE9963321.1"/>
    </source>
</evidence>
<evidence type="ECO:0000313" key="6">
    <source>
        <dbReference type="Proteomes" id="UP000490939"/>
    </source>
</evidence>
<feature type="chain" id="PRO_5044690500" evidence="2">
    <location>
        <begin position="20"/>
        <end position="311"/>
    </location>
</feature>
<evidence type="ECO:0000313" key="5">
    <source>
        <dbReference type="Proteomes" id="UP000433883"/>
    </source>
</evidence>
<keyword evidence="2" id="KW-0732">Signal</keyword>
<feature type="region of interest" description="Disordered" evidence="1">
    <location>
        <begin position="61"/>
        <end position="127"/>
    </location>
</feature>
<dbReference type="EMBL" id="WNWQ01000861">
    <property type="protein sequence ID" value="KAE9963321.1"/>
    <property type="molecule type" value="Genomic_DNA"/>
</dbReference>
<evidence type="ECO:0000313" key="4">
    <source>
        <dbReference type="EMBL" id="KAE9991857.1"/>
    </source>
</evidence>
<keyword evidence="6" id="KW-1185">Reference proteome</keyword>
<proteinExistence type="predicted"/>
<dbReference type="AlphaFoldDB" id="A0A8H3U587"/>
<feature type="signal peptide" evidence="2">
    <location>
        <begin position="1"/>
        <end position="19"/>
    </location>
</feature>
<organism evidence="3 5">
    <name type="scientific">Venturia inaequalis</name>
    <name type="common">Apple scab fungus</name>
    <dbReference type="NCBI Taxonomy" id="5025"/>
    <lineage>
        <taxon>Eukaryota</taxon>
        <taxon>Fungi</taxon>
        <taxon>Dikarya</taxon>
        <taxon>Ascomycota</taxon>
        <taxon>Pezizomycotina</taxon>
        <taxon>Dothideomycetes</taxon>
        <taxon>Pleosporomycetidae</taxon>
        <taxon>Venturiales</taxon>
        <taxon>Venturiaceae</taxon>
        <taxon>Venturia</taxon>
    </lineage>
</organism>
<reference evidence="3 5" key="1">
    <citation type="submission" date="2019-11" db="EMBL/GenBank/DDBJ databases">
        <title>Venturia inaequalis Genome Resource.</title>
        <authorList>
            <person name="Lichtner F.J."/>
        </authorList>
    </citation>
    <scope>NUCLEOTIDE SEQUENCE [LARGE SCALE GENOMIC DNA]</scope>
    <source>
        <strain evidence="3">Bline_iso_100314</strain>
        <strain evidence="4 6">DMI_063113</strain>
    </source>
</reference>
<dbReference type="EMBL" id="WNWR01000079">
    <property type="protein sequence ID" value="KAE9991857.1"/>
    <property type="molecule type" value="Genomic_DNA"/>
</dbReference>
<feature type="compositionally biased region" description="Low complexity" evidence="1">
    <location>
        <begin position="61"/>
        <end position="99"/>
    </location>
</feature>
<protein>
    <submittedName>
        <fullName evidence="3">Uncharacterized protein</fullName>
    </submittedName>
</protein>
<gene>
    <name evidence="3" type="ORF">BLS_009422</name>
    <name evidence="4" type="ORF">EG327_010734</name>
</gene>